<feature type="transmembrane region" description="Helical" evidence="1">
    <location>
        <begin position="173"/>
        <end position="196"/>
    </location>
</feature>
<keyword evidence="1" id="KW-0812">Transmembrane</keyword>
<reference evidence="4 5" key="1">
    <citation type="submission" date="2018-07" db="EMBL/GenBank/DDBJ databases">
        <title>Venubactetium sediminum gen. nov., sp. nov., isolated from a marine solar saltern.</title>
        <authorList>
            <person name="Wang S."/>
        </authorList>
    </citation>
    <scope>NUCLEOTIDE SEQUENCE [LARGE SCALE GENOMIC DNA]</scope>
    <source>
        <strain evidence="4 5">WD2A32</strain>
    </source>
</reference>
<organism evidence="4 5">
    <name type="scientific">Ferruginivarius sediminum</name>
    <dbReference type="NCBI Taxonomy" id="2661937"/>
    <lineage>
        <taxon>Bacteria</taxon>
        <taxon>Pseudomonadati</taxon>
        <taxon>Pseudomonadota</taxon>
        <taxon>Alphaproteobacteria</taxon>
        <taxon>Rhodospirillales</taxon>
        <taxon>Rhodospirillaceae</taxon>
        <taxon>Ferruginivarius</taxon>
    </lineage>
</organism>
<dbReference type="SUPFAM" id="SSF52833">
    <property type="entry name" value="Thioredoxin-like"/>
    <property type="match status" value="1"/>
</dbReference>
<feature type="transmembrane region" description="Helical" evidence="1">
    <location>
        <begin position="208"/>
        <end position="230"/>
    </location>
</feature>
<evidence type="ECO:0000313" key="5">
    <source>
        <dbReference type="Proteomes" id="UP000253941"/>
    </source>
</evidence>
<keyword evidence="1" id="KW-0472">Membrane</keyword>
<dbReference type="InterPro" id="IPR036249">
    <property type="entry name" value="Thioredoxin-like_sf"/>
</dbReference>
<dbReference type="RefSeq" id="WP_114581773.1">
    <property type="nucleotide sequence ID" value="NZ_QPMH01000006.1"/>
</dbReference>
<feature type="transmembrane region" description="Helical" evidence="1">
    <location>
        <begin position="294"/>
        <end position="319"/>
    </location>
</feature>
<feature type="transmembrane region" description="Helical" evidence="1">
    <location>
        <begin position="339"/>
        <end position="363"/>
    </location>
</feature>
<evidence type="ECO:0000313" key="4">
    <source>
        <dbReference type="EMBL" id="RDD62259.1"/>
    </source>
</evidence>
<feature type="transmembrane region" description="Helical" evidence="1">
    <location>
        <begin position="401"/>
        <end position="420"/>
    </location>
</feature>
<proteinExistence type="predicted"/>
<dbReference type="PROSITE" id="PS51354">
    <property type="entry name" value="GLUTAREDOXIN_2"/>
    <property type="match status" value="1"/>
</dbReference>
<keyword evidence="1" id="KW-1133">Transmembrane helix</keyword>
<protein>
    <submittedName>
        <fullName evidence="4">Glutaredoxin</fullName>
    </submittedName>
</protein>
<feature type="chain" id="PRO_5016753588" evidence="2">
    <location>
        <begin position="21"/>
        <end position="426"/>
    </location>
</feature>
<dbReference type="AlphaFoldDB" id="A0A369TAA0"/>
<evidence type="ECO:0000256" key="1">
    <source>
        <dbReference type="SAM" id="Phobius"/>
    </source>
</evidence>
<feature type="domain" description="Thioredoxin" evidence="3">
    <location>
        <begin position="9"/>
        <end position="142"/>
    </location>
</feature>
<dbReference type="Gene3D" id="3.40.30.10">
    <property type="entry name" value="Glutaredoxin"/>
    <property type="match status" value="1"/>
</dbReference>
<comment type="caution">
    <text evidence="4">The sequence shown here is derived from an EMBL/GenBank/DDBJ whole genome shotgun (WGS) entry which is preliminary data.</text>
</comment>
<dbReference type="EMBL" id="QPMH01000006">
    <property type="protein sequence ID" value="RDD62259.1"/>
    <property type="molecule type" value="Genomic_DNA"/>
</dbReference>
<sequence length="426" mass="45734">MFRAILVVLLLVYAAGSARAPASDEARLSPWFGTDSQGGVVVDLYFFWTYTCPHCLKAAAFLSELEAEWPWLRVHRHEVVAIPANAELFAEMAESVGEEAQYVPAVFICGRSIVGFDGAETTGARIRALSEKCRSYATQALSGDVSAAPLQAKRTAEIPLLGTVSLETYSLPLLTLVLAGLNAFNPCSFFVLLFLLSLLVHAHSHARMAIVGGAFVLFSGVIYFLFMAAWLNFFMVVGQIAVITTVAGLVALAIGILNVKDFLRLAPGVSLHIPESAKPKLFARMRQLVQAANLPLLLSGTAVLAIGANLYAVLCTAGFPMVYTRALTLQDLSPAGHYLYLALYNVIYVIPLAAIVAWFAITLGTHRLTEREGRLLKLVSGLMMLGLGTVLVVAPGLMVELFVPVGLVAFAVAVTAAAAWRERHAG</sequence>
<feature type="signal peptide" evidence="2">
    <location>
        <begin position="1"/>
        <end position="20"/>
    </location>
</feature>
<evidence type="ECO:0000256" key="2">
    <source>
        <dbReference type="SAM" id="SignalP"/>
    </source>
</evidence>
<keyword evidence="5" id="KW-1185">Reference proteome</keyword>
<keyword evidence="2" id="KW-0732">Signal</keyword>
<dbReference type="InterPro" id="IPR013766">
    <property type="entry name" value="Thioredoxin_domain"/>
</dbReference>
<dbReference type="PROSITE" id="PS51352">
    <property type="entry name" value="THIOREDOXIN_2"/>
    <property type="match status" value="1"/>
</dbReference>
<feature type="transmembrane region" description="Helical" evidence="1">
    <location>
        <begin position="375"/>
        <end position="395"/>
    </location>
</feature>
<feature type="transmembrane region" description="Helical" evidence="1">
    <location>
        <begin position="236"/>
        <end position="257"/>
    </location>
</feature>
<gene>
    <name evidence="4" type="ORF">DRB17_08480</name>
</gene>
<accession>A0A369TAA0</accession>
<name>A0A369TAA0_9PROT</name>
<dbReference type="Proteomes" id="UP000253941">
    <property type="component" value="Unassembled WGS sequence"/>
</dbReference>
<evidence type="ECO:0000259" key="3">
    <source>
        <dbReference type="PROSITE" id="PS51352"/>
    </source>
</evidence>